<organism evidence="2 3">
    <name type="scientific">Tropicibacter oceani</name>
    <dbReference type="NCBI Taxonomy" id="3058420"/>
    <lineage>
        <taxon>Bacteria</taxon>
        <taxon>Pseudomonadati</taxon>
        <taxon>Pseudomonadota</taxon>
        <taxon>Alphaproteobacteria</taxon>
        <taxon>Rhodobacterales</taxon>
        <taxon>Roseobacteraceae</taxon>
        <taxon>Tropicibacter</taxon>
    </lineage>
</organism>
<evidence type="ECO:0000313" key="3">
    <source>
        <dbReference type="Proteomes" id="UP001241605"/>
    </source>
</evidence>
<accession>A0ABY8QIC7</accession>
<feature type="transmembrane region" description="Helical" evidence="1">
    <location>
        <begin position="36"/>
        <end position="58"/>
    </location>
</feature>
<feature type="transmembrane region" description="Helical" evidence="1">
    <location>
        <begin position="95"/>
        <end position="118"/>
    </location>
</feature>
<gene>
    <name evidence="2" type="ORF">QF118_17900</name>
</gene>
<keyword evidence="1" id="KW-1133">Transmembrane helix</keyword>
<reference evidence="2 3" key="1">
    <citation type="submission" date="2023-05" db="EMBL/GenBank/DDBJ databases">
        <title>YMD87, complete Genome.</title>
        <authorList>
            <person name="Zhang J."/>
            <person name="Xu X."/>
        </authorList>
    </citation>
    <scope>NUCLEOTIDE SEQUENCE [LARGE SCALE GENOMIC DNA]</scope>
    <source>
        <strain evidence="2 3">YMD87</strain>
    </source>
</reference>
<proteinExistence type="predicted"/>
<keyword evidence="1" id="KW-0472">Membrane</keyword>
<protein>
    <submittedName>
        <fullName evidence="2">Uncharacterized protein</fullName>
    </submittedName>
</protein>
<evidence type="ECO:0000256" key="1">
    <source>
        <dbReference type="SAM" id="Phobius"/>
    </source>
</evidence>
<keyword evidence="1" id="KW-0812">Transmembrane</keyword>
<name>A0ABY8QIC7_9RHOB</name>
<keyword evidence="3" id="KW-1185">Reference proteome</keyword>
<evidence type="ECO:0000313" key="2">
    <source>
        <dbReference type="EMBL" id="WGW03766.1"/>
    </source>
</evidence>
<dbReference type="Proteomes" id="UP001241605">
    <property type="component" value="Chromosome"/>
</dbReference>
<dbReference type="EMBL" id="CP124616">
    <property type="protein sequence ID" value="WGW03766.1"/>
    <property type="molecule type" value="Genomic_DNA"/>
</dbReference>
<sequence length="135" mass="14056">MTPSDRHTHAALATLIVLQTIMLSALYAGIKPHPPIATPLFGIAPFLGASLAIALWAVIVQPLASTAGRFLSVLAALMALVSFGPQKYLDPQFALIWPAVLLGQVSALVIFAQVFGVVRARSETSTANPARAGAA</sequence>
<feature type="transmembrane region" description="Helical" evidence="1">
    <location>
        <begin position="12"/>
        <end position="30"/>
    </location>
</feature>
<feature type="transmembrane region" description="Helical" evidence="1">
    <location>
        <begin position="70"/>
        <end position="89"/>
    </location>
</feature>
<dbReference type="RefSeq" id="WP_282300396.1">
    <property type="nucleotide sequence ID" value="NZ_CP124616.1"/>
</dbReference>